<sequence>MTEMSAKTRKTIQTQAENLSKKVEHFTKAEIECLIQHFNSLLADQVSRGKAAHGLDRGRFRGILQNVFGLTNAMMMDGVFRCFDKDGDGTVTVEEWIRGHAVFLRGTLDERMKYCFQVYDLNDDKYISKEEIFHMLKQSFIKQPTEEDPDEGLKEVVEITMKTMDHDHDSLLSFEDFKKSVQAENLLLEAFGTCLPDPMHIKKFEQLVFQEQHEQ</sequence>
<proteinExistence type="predicted"/>
<dbReference type="PRINTS" id="PR00450">
    <property type="entry name" value="RECOVERIN"/>
</dbReference>
<dbReference type="InterPro" id="IPR018247">
    <property type="entry name" value="EF_Hand_1_Ca_BS"/>
</dbReference>
<dbReference type="InterPro" id="IPR002048">
    <property type="entry name" value="EF_hand_dom"/>
</dbReference>
<evidence type="ECO:0000256" key="3">
    <source>
        <dbReference type="ARBA" id="ARBA00022837"/>
    </source>
</evidence>
<evidence type="ECO:0000313" key="5">
    <source>
        <dbReference type="Ensembl" id="ENSFHEP00000025392.1"/>
    </source>
</evidence>
<dbReference type="InterPro" id="IPR011992">
    <property type="entry name" value="EF-hand-dom_pair"/>
</dbReference>
<reference evidence="5" key="2">
    <citation type="submission" date="2025-09" db="UniProtKB">
        <authorList>
            <consortium name="Ensembl"/>
        </authorList>
    </citation>
    <scope>IDENTIFICATION</scope>
</reference>
<dbReference type="SMART" id="SM00054">
    <property type="entry name" value="EFh"/>
    <property type="match status" value="3"/>
</dbReference>
<dbReference type="Proteomes" id="UP000265000">
    <property type="component" value="Unplaced"/>
</dbReference>
<feature type="domain" description="EF-hand" evidence="4">
    <location>
        <begin position="152"/>
        <end position="187"/>
    </location>
</feature>
<accession>A0A3Q2QG21</accession>
<dbReference type="OrthoDB" id="191686at2759"/>
<dbReference type="GeneTree" id="ENSGT00940000159968"/>
<keyword evidence="2" id="KW-0677">Repeat</keyword>
<dbReference type="CTD" id="420556"/>
<dbReference type="PANTHER" id="PTHR23055">
    <property type="entry name" value="CALCIUM BINDING PROTEINS"/>
    <property type="match status" value="1"/>
</dbReference>
<dbReference type="Pfam" id="PF13202">
    <property type="entry name" value="EF-hand_5"/>
    <property type="match status" value="1"/>
</dbReference>
<protein>
    <submittedName>
        <fullName evidence="5">Calaxin</fullName>
    </submittedName>
</protein>
<name>A0A3Q2QG21_FUNHE</name>
<evidence type="ECO:0000313" key="6">
    <source>
        <dbReference type="Proteomes" id="UP000265000"/>
    </source>
</evidence>
<dbReference type="SUPFAM" id="SSF47473">
    <property type="entry name" value="EF-hand"/>
    <property type="match status" value="1"/>
</dbReference>
<dbReference type="Ensembl" id="ENSFHET00000005346.1">
    <property type="protein sequence ID" value="ENSFHEP00000025392.1"/>
    <property type="gene ID" value="ENSFHEG00000007586.1"/>
</dbReference>
<dbReference type="PANTHER" id="PTHR23055:SF60">
    <property type="entry name" value="CALAXIN"/>
    <property type="match status" value="1"/>
</dbReference>
<dbReference type="GeneID" id="105925638"/>
<dbReference type="Pfam" id="PF13499">
    <property type="entry name" value="EF-hand_7"/>
    <property type="match status" value="1"/>
</dbReference>
<reference evidence="5" key="1">
    <citation type="submission" date="2025-08" db="UniProtKB">
        <authorList>
            <consortium name="Ensembl"/>
        </authorList>
    </citation>
    <scope>IDENTIFICATION</scope>
</reference>
<keyword evidence="3" id="KW-0106">Calcium</keyword>
<keyword evidence="1" id="KW-0479">Metal-binding</keyword>
<dbReference type="GO" id="GO:0005509">
    <property type="term" value="F:calcium ion binding"/>
    <property type="evidence" value="ECO:0007669"/>
    <property type="project" value="InterPro"/>
</dbReference>
<evidence type="ECO:0000256" key="1">
    <source>
        <dbReference type="ARBA" id="ARBA00022723"/>
    </source>
</evidence>
<dbReference type="AlphaFoldDB" id="A0A3Q2QG21"/>
<dbReference type="InterPro" id="IPR028846">
    <property type="entry name" value="Recoverin"/>
</dbReference>
<evidence type="ECO:0000259" key="4">
    <source>
        <dbReference type="PROSITE" id="PS50222"/>
    </source>
</evidence>
<feature type="domain" description="EF-hand" evidence="4">
    <location>
        <begin position="71"/>
        <end position="106"/>
    </location>
</feature>
<keyword evidence="6" id="KW-1185">Reference proteome</keyword>
<evidence type="ECO:0000256" key="2">
    <source>
        <dbReference type="ARBA" id="ARBA00022737"/>
    </source>
</evidence>
<dbReference type="PROSITE" id="PS00018">
    <property type="entry name" value="EF_HAND_1"/>
    <property type="match status" value="2"/>
</dbReference>
<organism evidence="5 6">
    <name type="scientific">Fundulus heteroclitus</name>
    <name type="common">Killifish</name>
    <name type="synonym">Mummichog</name>
    <dbReference type="NCBI Taxonomy" id="8078"/>
    <lineage>
        <taxon>Eukaryota</taxon>
        <taxon>Metazoa</taxon>
        <taxon>Chordata</taxon>
        <taxon>Craniata</taxon>
        <taxon>Vertebrata</taxon>
        <taxon>Euteleostomi</taxon>
        <taxon>Actinopterygii</taxon>
        <taxon>Neopterygii</taxon>
        <taxon>Teleostei</taxon>
        <taxon>Neoteleostei</taxon>
        <taxon>Acanthomorphata</taxon>
        <taxon>Ovalentaria</taxon>
        <taxon>Atherinomorphae</taxon>
        <taxon>Cyprinodontiformes</taxon>
        <taxon>Fundulidae</taxon>
        <taxon>Fundulus</taxon>
    </lineage>
</organism>
<dbReference type="Gene3D" id="1.10.238.10">
    <property type="entry name" value="EF-hand"/>
    <property type="match status" value="1"/>
</dbReference>
<dbReference type="PROSITE" id="PS50222">
    <property type="entry name" value="EF_HAND_2"/>
    <property type="match status" value="3"/>
</dbReference>
<dbReference type="CDD" id="cd00051">
    <property type="entry name" value="EFh"/>
    <property type="match status" value="1"/>
</dbReference>
<feature type="domain" description="EF-hand" evidence="4">
    <location>
        <begin position="107"/>
        <end position="142"/>
    </location>
</feature>